<dbReference type="EMBL" id="BAAADD010000008">
    <property type="protein sequence ID" value="GAA0578893.1"/>
    <property type="molecule type" value="Genomic_DNA"/>
</dbReference>
<feature type="domain" description="AMP-dependent synthetase/ligase" evidence="4">
    <location>
        <begin position="40"/>
        <end position="388"/>
    </location>
</feature>
<dbReference type="RefSeq" id="WP_208393941.1">
    <property type="nucleotide sequence ID" value="NZ_BAAADD010000008.1"/>
</dbReference>
<name>A0ABP3Q4Z0_9PROT</name>
<sequence length="528" mass="56549">MAIATVAAASGEELVPFDMVRTKKSVFQALADARAIYGGKRPIIIDGDDRAITYDDIVRASLALGHALKKGTKAREAVGIMLPTSAGSIISFFAISAFNRVPAMLNFTNGAAGVTSACRTAKIKRIVTARRFIELAKLDGMIAELANIAEIVYLEDVREKLGVMDKLTAGVGQFLPGLVSRSSDPDEMAVILFTSGTEGLPKGVALSHANILSNVEQCRAHVALYPNDAMFNPLPTFHCFGLTAGSLMPLLLGMKSIYHPTPLQPHEIVRRIKAHGATILLSTDTFLSQYARAGEVGDLNSLRMAICGAERVRDETRQLFKRKYAMDILEGYGVTETSPVAAVNQPGAARPGTVGRLMPGMQARLEPVEGIPGAGRLFLKGPNVMLGYIRPENPGVIEPLKDGWHDTGDVVAIDEDGFVAIKGRMKRFAKVGGEVVSLAVVENCASAVWPEFAHAAIAFPDGRKGEAVTLVTTNPEADRMELIGWVHNHGVSELAIPRKIVHVPEIPVLGTGKTDYVKVEKMAAAAVK</sequence>
<organism evidence="5 6">
    <name type="scientific">Rhizomicrobium electricum</name>
    <dbReference type="NCBI Taxonomy" id="480070"/>
    <lineage>
        <taxon>Bacteria</taxon>
        <taxon>Pseudomonadati</taxon>
        <taxon>Pseudomonadota</taxon>
        <taxon>Alphaproteobacteria</taxon>
        <taxon>Micropepsales</taxon>
        <taxon>Micropepsaceae</taxon>
        <taxon>Rhizomicrobium</taxon>
    </lineage>
</organism>
<accession>A0ABP3Q4Z0</accession>
<evidence type="ECO:0000256" key="2">
    <source>
        <dbReference type="ARBA" id="ARBA00022598"/>
    </source>
</evidence>
<keyword evidence="3" id="KW-0812">Transmembrane</keyword>
<comment type="similarity">
    <text evidence="1">Belongs to the ATP-dependent AMP-binding enzyme family.</text>
</comment>
<proteinExistence type="inferred from homology"/>
<keyword evidence="6" id="KW-1185">Reference proteome</keyword>
<dbReference type="PANTHER" id="PTHR43201:SF5">
    <property type="entry name" value="MEDIUM-CHAIN ACYL-COA LIGASE ACSF2, MITOCHONDRIAL"/>
    <property type="match status" value="1"/>
</dbReference>
<dbReference type="PROSITE" id="PS00455">
    <property type="entry name" value="AMP_BINDING"/>
    <property type="match status" value="1"/>
</dbReference>
<reference evidence="6" key="1">
    <citation type="journal article" date="2019" name="Int. J. Syst. Evol. Microbiol.">
        <title>The Global Catalogue of Microorganisms (GCM) 10K type strain sequencing project: providing services to taxonomists for standard genome sequencing and annotation.</title>
        <authorList>
            <consortium name="The Broad Institute Genomics Platform"/>
            <consortium name="The Broad Institute Genome Sequencing Center for Infectious Disease"/>
            <person name="Wu L."/>
            <person name="Ma J."/>
        </authorList>
    </citation>
    <scope>NUCLEOTIDE SEQUENCE [LARGE SCALE GENOMIC DNA]</scope>
    <source>
        <strain evidence="6">JCM 15089</strain>
    </source>
</reference>
<evidence type="ECO:0000259" key="4">
    <source>
        <dbReference type="Pfam" id="PF00501"/>
    </source>
</evidence>
<evidence type="ECO:0000256" key="1">
    <source>
        <dbReference type="ARBA" id="ARBA00006432"/>
    </source>
</evidence>
<keyword evidence="3" id="KW-1133">Transmembrane helix</keyword>
<dbReference type="Gene3D" id="3.40.50.12780">
    <property type="entry name" value="N-terminal domain of ligase-like"/>
    <property type="match status" value="1"/>
</dbReference>
<keyword evidence="3" id="KW-0472">Membrane</keyword>
<dbReference type="InterPro" id="IPR020845">
    <property type="entry name" value="AMP-binding_CS"/>
</dbReference>
<protein>
    <submittedName>
        <fullName evidence="5">AMP-binding protein</fullName>
    </submittedName>
</protein>
<evidence type="ECO:0000313" key="6">
    <source>
        <dbReference type="Proteomes" id="UP001499951"/>
    </source>
</evidence>
<gene>
    <name evidence="5" type="ORF">GCM10008942_29720</name>
</gene>
<feature type="transmembrane region" description="Helical" evidence="3">
    <location>
        <begin position="77"/>
        <end position="98"/>
    </location>
</feature>
<dbReference type="Pfam" id="PF00501">
    <property type="entry name" value="AMP-binding"/>
    <property type="match status" value="1"/>
</dbReference>
<keyword evidence="2" id="KW-0436">Ligase</keyword>
<evidence type="ECO:0000313" key="5">
    <source>
        <dbReference type="EMBL" id="GAA0578893.1"/>
    </source>
</evidence>
<dbReference type="InterPro" id="IPR042099">
    <property type="entry name" value="ANL_N_sf"/>
</dbReference>
<dbReference type="SUPFAM" id="SSF56801">
    <property type="entry name" value="Acetyl-CoA synthetase-like"/>
    <property type="match status" value="1"/>
</dbReference>
<dbReference type="InterPro" id="IPR000873">
    <property type="entry name" value="AMP-dep_synth/lig_dom"/>
</dbReference>
<evidence type="ECO:0000256" key="3">
    <source>
        <dbReference type="SAM" id="Phobius"/>
    </source>
</evidence>
<dbReference type="PANTHER" id="PTHR43201">
    <property type="entry name" value="ACYL-COA SYNTHETASE"/>
    <property type="match status" value="1"/>
</dbReference>
<dbReference type="Gene3D" id="3.30.300.30">
    <property type="match status" value="1"/>
</dbReference>
<dbReference type="InterPro" id="IPR045851">
    <property type="entry name" value="AMP-bd_C_sf"/>
</dbReference>
<dbReference type="Proteomes" id="UP001499951">
    <property type="component" value="Unassembled WGS sequence"/>
</dbReference>
<comment type="caution">
    <text evidence="5">The sequence shown here is derived from an EMBL/GenBank/DDBJ whole genome shotgun (WGS) entry which is preliminary data.</text>
</comment>